<organism evidence="2 3">
    <name type="scientific">Chryseobacterium candidae</name>
    <dbReference type="NCBI Taxonomy" id="1978493"/>
    <lineage>
        <taxon>Bacteria</taxon>
        <taxon>Pseudomonadati</taxon>
        <taxon>Bacteroidota</taxon>
        <taxon>Flavobacteriia</taxon>
        <taxon>Flavobacteriales</taxon>
        <taxon>Weeksellaceae</taxon>
        <taxon>Chryseobacterium group</taxon>
        <taxon>Chryseobacterium</taxon>
    </lineage>
</organism>
<dbReference type="SUPFAM" id="SSF49899">
    <property type="entry name" value="Concanavalin A-like lectins/glucanases"/>
    <property type="match status" value="1"/>
</dbReference>
<comment type="caution">
    <text evidence="2">The sequence shown here is derived from an EMBL/GenBank/DDBJ whole genome shotgun (WGS) entry which is preliminary data.</text>
</comment>
<sequence length="465" mass="50786">MNLKYRNSLLISFILLWNAGSFSGQFSITNSFKTSESTGLRIGDNAYLTASTGADPNGDGWLRLTEAQANQKGYMYVLQGFPTTLGVVADFEYKAWRDTSDGNYNGADGFCVFLFDASVTDNDFKLGGYGGSLGYATYSNPAGTKGLSGGYLGIGLDAYGNYSAATENRNGGSSKAIPNAFVVRGPTSSFYNNSNIYLTRKELGDRSGTLEAIRKRNEIDYNTITASRPSDHVFYRRVQISISKLASDYLINIKWRKENQSDFTDVLTYTLDAALYPMPNNLKLGFSASTGSGFNYQEIRNIILTTPGNIRVDSTSDSSFVCNEKKNSVTFKIEVTNDTNAALNNINFNGRIIDENNTLLDLSTFKITSLSVNSGFTNSNLPTSNFLTNEINGVVGLPAKSSGIITLNGEYYKKKIKSNNHFKMVSNVASSQIGDTDLTNNTFSTKIDVKRCSLITNPSLPSCSF</sequence>
<dbReference type="Proteomes" id="UP000306038">
    <property type="component" value="Unassembled WGS sequence"/>
</dbReference>
<dbReference type="InterPro" id="IPR013320">
    <property type="entry name" value="ConA-like_dom_sf"/>
</dbReference>
<reference evidence="2 3" key="1">
    <citation type="submission" date="2019-01" db="EMBL/GenBank/DDBJ databases">
        <authorList>
            <person name="B I."/>
            <person name="Ch S."/>
            <person name="Ch V.R."/>
        </authorList>
    </citation>
    <scope>NUCLEOTIDE SEQUENCE [LARGE SCALE GENOMIC DNA]</scope>
    <source>
        <strain evidence="2 3">JC507</strain>
    </source>
</reference>
<name>A0ABY2R6J9_9FLAO</name>
<keyword evidence="3" id="KW-1185">Reference proteome</keyword>
<accession>A0ABY2R6J9</accession>
<dbReference type="EMBL" id="SDLV01000021">
    <property type="protein sequence ID" value="THV59376.1"/>
    <property type="molecule type" value="Genomic_DNA"/>
</dbReference>
<dbReference type="RefSeq" id="WP_136522197.1">
    <property type="nucleotide sequence ID" value="NZ_SDLV01000021.1"/>
</dbReference>
<keyword evidence="1" id="KW-0732">Signal</keyword>
<gene>
    <name evidence="2" type="ORF">EK417_11135</name>
</gene>
<evidence type="ECO:0000313" key="2">
    <source>
        <dbReference type="EMBL" id="THV59376.1"/>
    </source>
</evidence>
<proteinExistence type="predicted"/>
<feature type="chain" id="PRO_5047271885" evidence="1">
    <location>
        <begin position="24"/>
        <end position="465"/>
    </location>
</feature>
<protein>
    <submittedName>
        <fullName evidence="2">Uncharacterized protein</fullName>
    </submittedName>
</protein>
<dbReference type="Gene3D" id="2.60.120.200">
    <property type="match status" value="1"/>
</dbReference>
<feature type="signal peptide" evidence="1">
    <location>
        <begin position="1"/>
        <end position="23"/>
    </location>
</feature>
<evidence type="ECO:0000313" key="3">
    <source>
        <dbReference type="Proteomes" id="UP000306038"/>
    </source>
</evidence>
<evidence type="ECO:0000256" key="1">
    <source>
        <dbReference type="SAM" id="SignalP"/>
    </source>
</evidence>